<feature type="region of interest" description="Disordered" evidence="1">
    <location>
        <begin position="353"/>
        <end position="415"/>
    </location>
</feature>
<organism evidence="2 3">
    <name type="scientific">Actinokineospora soli</name>
    <dbReference type="NCBI Taxonomy" id="1048753"/>
    <lineage>
        <taxon>Bacteria</taxon>
        <taxon>Bacillati</taxon>
        <taxon>Actinomycetota</taxon>
        <taxon>Actinomycetes</taxon>
        <taxon>Pseudonocardiales</taxon>
        <taxon>Pseudonocardiaceae</taxon>
        <taxon>Actinokineospora</taxon>
    </lineage>
</organism>
<keyword evidence="3" id="KW-1185">Reference proteome</keyword>
<comment type="caution">
    <text evidence="2">The sequence shown here is derived from an EMBL/GenBank/DDBJ whole genome shotgun (WGS) entry which is preliminary data.</text>
</comment>
<evidence type="ECO:0000256" key="1">
    <source>
        <dbReference type="SAM" id="MobiDB-lite"/>
    </source>
</evidence>
<name>A0ABW2TPM6_9PSEU</name>
<sequence length="415" mass="43302">MISPMHGPDAPMHGAHTTARATISNSFCLGCYTTGVTPDLVYADGSRADIDTGVMLHHSVLGEKGGLDHTCQSPEFRERFGKRVYASGNERTGAHLPAGFGMKTSGADLVVEIELMNMTDQPKTVYHTLKTTVANPFFSFMMKRVEPVWLDQAGCDSASEFPVPVGESRHTWEWTSTISGTVKAVGGHLHDGGQTLTVSNAATGKVLCAMTAEYGTKPSSMGHLDKMTPVCTGTLGTVKRGEKLRQDSTYHIKYADPGAMAISSSTSPRTDRPARWGLPCRVPTGPSPNPGARAGPFPVPGGDHAACPRAGRRRGGDRVIGRGVRRGGRATVDVVRAGARDRRGRLGAAELLGRGRRGAAQRAGDGSAAGAGAGSAPVRGGARGRGDPGAPRGAAPGRGAGDRLAPARHPVHPRG</sequence>
<evidence type="ECO:0000313" key="3">
    <source>
        <dbReference type="Proteomes" id="UP001596512"/>
    </source>
</evidence>
<reference evidence="3" key="1">
    <citation type="journal article" date="2019" name="Int. J. Syst. Evol. Microbiol.">
        <title>The Global Catalogue of Microorganisms (GCM) 10K type strain sequencing project: providing services to taxonomists for standard genome sequencing and annotation.</title>
        <authorList>
            <consortium name="The Broad Institute Genomics Platform"/>
            <consortium name="The Broad Institute Genome Sequencing Center for Infectious Disease"/>
            <person name="Wu L."/>
            <person name="Ma J."/>
        </authorList>
    </citation>
    <scope>NUCLEOTIDE SEQUENCE [LARGE SCALE GENOMIC DNA]</scope>
    <source>
        <strain evidence="3">JCM 17695</strain>
    </source>
</reference>
<protein>
    <submittedName>
        <fullName evidence="2">Uncharacterized protein</fullName>
    </submittedName>
</protein>
<dbReference type="Proteomes" id="UP001596512">
    <property type="component" value="Unassembled WGS sequence"/>
</dbReference>
<feature type="compositionally biased region" description="Low complexity" evidence="1">
    <location>
        <begin position="388"/>
        <end position="408"/>
    </location>
</feature>
<accession>A0ABW2TPM6</accession>
<gene>
    <name evidence="2" type="ORF">ACFQV2_20165</name>
</gene>
<proteinExistence type="predicted"/>
<dbReference type="EMBL" id="JBHTEY010000004">
    <property type="protein sequence ID" value="MFC7615466.1"/>
    <property type="molecule type" value="Genomic_DNA"/>
</dbReference>
<evidence type="ECO:0000313" key="2">
    <source>
        <dbReference type="EMBL" id="MFC7615466.1"/>
    </source>
</evidence>